<accession>A0ABU0GTZ6</accession>
<keyword evidence="1" id="KW-0812">Transmembrane</keyword>
<organism evidence="2 3">
    <name type="scientific">Planomicrobium stackebrandtii</name>
    <dbReference type="NCBI Taxonomy" id="253160"/>
    <lineage>
        <taxon>Bacteria</taxon>
        <taxon>Bacillati</taxon>
        <taxon>Bacillota</taxon>
        <taxon>Bacilli</taxon>
        <taxon>Bacillales</taxon>
        <taxon>Caryophanaceae</taxon>
        <taxon>Planomicrobium</taxon>
    </lineage>
</organism>
<dbReference type="EMBL" id="JAUSWB010000004">
    <property type="protein sequence ID" value="MDQ0428834.1"/>
    <property type="molecule type" value="Genomic_DNA"/>
</dbReference>
<sequence>MKLLIKTIGITFGILALLAAAGYYFITQPSSSDGEITEVAEEIEGRDEQEAVAEESETKNVDADMEEVQLQIYLHQMTHQKVAAAKKIGAVEMTPDNIDNLLTIVSANKEYYEHGDFYEKALTAWKQGDFSNAVDVHNTIWDWQNGTVGRATGLMSAEQERVFVQEHFR</sequence>
<evidence type="ECO:0000313" key="3">
    <source>
        <dbReference type="Proteomes" id="UP001241988"/>
    </source>
</evidence>
<comment type="caution">
    <text evidence="2">The sequence shown here is derived from an EMBL/GenBank/DDBJ whole genome shotgun (WGS) entry which is preliminary data.</text>
</comment>
<protein>
    <submittedName>
        <fullName evidence="2">Uncharacterized protein</fullName>
    </submittedName>
</protein>
<keyword evidence="3" id="KW-1185">Reference proteome</keyword>
<evidence type="ECO:0000256" key="1">
    <source>
        <dbReference type="SAM" id="Phobius"/>
    </source>
</evidence>
<reference evidence="2 3" key="1">
    <citation type="submission" date="2023-07" db="EMBL/GenBank/DDBJ databases">
        <title>Genomic Encyclopedia of Type Strains, Phase IV (KMG-IV): sequencing the most valuable type-strain genomes for metagenomic binning, comparative biology and taxonomic classification.</title>
        <authorList>
            <person name="Goeker M."/>
        </authorList>
    </citation>
    <scope>NUCLEOTIDE SEQUENCE [LARGE SCALE GENOMIC DNA]</scope>
    <source>
        <strain evidence="2 3">DSM 16419</strain>
    </source>
</reference>
<proteinExistence type="predicted"/>
<dbReference type="Pfam" id="PF19754">
    <property type="entry name" value="DUF6241"/>
    <property type="match status" value="1"/>
</dbReference>
<dbReference type="RefSeq" id="WP_308786988.1">
    <property type="nucleotide sequence ID" value="NZ_JAUSWB010000004.1"/>
</dbReference>
<name>A0ABU0GTZ6_9BACL</name>
<keyword evidence="1" id="KW-1133">Transmembrane helix</keyword>
<dbReference type="InterPro" id="IPR046208">
    <property type="entry name" value="DUF6241"/>
</dbReference>
<gene>
    <name evidence="2" type="ORF">QOZ98_001661</name>
</gene>
<keyword evidence="1" id="KW-0472">Membrane</keyword>
<evidence type="ECO:0000313" key="2">
    <source>
        <dbReference type="EMBL" id="MDQ0428834.1"/>
    </source>
</evidence>
<feature type="transmembrane region" description="Helical" evidence="1">
    <location>
        <begin position="7"/>
        <end position="26"/>
    </location>
</feature>
<dbReference type="Proteomes" id="UP001241988">
    <property type="component" value="Unassembled WGS sequence"/>
</dbReference>